<dbReference type="AlphaFoldDB" id="A0A1N6JLI5"/>
<keyword evidence="3" id="KW-1185">Reference proteome</keyword>
<evidence type="ECO:0000256" key="1">
    <source>
        <dbReference type="SAM" id="SignalP"/>
    </source>
</evidence>
<dbReference type="OrthoDB" id="626665at2"/>
<dbReference type="NCBIfam" id="TIGR03519">
    <property type="entry name" value="T9SS_PorP_fam"/>
    <property type="match status" value="1"/>
</dbReference>
<feature type="signal peptide" evidence="1">
    <location>
        <begin position="1"/>
        <end position="20"/>
    </location>
</feature>
<accession>A0A1N6JLI5</accession>
<name>A0A1N6JLI5_9BACT</name>
<dbReference type="InterPro" id="IPR019861">
    <property type="entry name" value="PorP/SprF_Bacteroidetes"/>
</dbReference>
<evidence type="ECO:0000313" key="3">
    <source>
        <dbReference type="Proteomes" id="UP000185003"/>
    </source>
</evidence>
<dbReference type="Proteomes" id="UP000185003">
    <property type="component" value="Unassembled WGS sequence"/>
</dbReference>
<reference evidence="2 3" key="1">
    <citation type="submission" date="2016-11" db="EMBL/GenBank/DDBJ databases">
        <authorList>
            <person name="Jaros S."/>
            <person name="Januszkiewicz K."/>
            <person name="Wedrychowicz H."/>
        </authorList>
    </citation>
    <scope>NUCLEOTIDE SEQUENCE [LARGE SCALE GENOMIC DNA]</scope>
    <source>
        <strain evidence="2 3">DSM 24787</strain>
    </source>
</reference>
<organism evidence="2 3">
    <name type="scientific">Chitinophaga niabensis</name>
    <dbReference type="NCBI Taxonomy" id="536979"/>
    <lineage>
        <taxon>Bacteria</taxon>
        <taxon>Pseudomonadati</taxon>
        <taxon>Bacteroidota</taxon>
        <taxon>Chitinophagia</taxon>
        <taxon>Chitinophagales</taxon>
        <taxon>Chitinophagaceae</taxon>
        <taxon>Chitinophaga</taxon>
    </lineage>
</organism>
<evidence type="ECO:0000313" key="2">
    <source>
        <dbReference type="EMBL" id="SIO45274.1"/>
    </source>
</evidence>
<keyword evidence="1" id="KW-0732">Signal</keyword>
<proteinExistence type="predicted"/>
<dbReference type="STRING" id="536979.SAMN04488055_4157"/>
<dbReference type="Pfam" id="PF11751">
    <property type="entry name" value="PorP_SprF"/>
    <property type="match status" value="1"/>
</dbReference>
<gene>
    <name evidence="2" type="ORF">SAMN04488055_4157</name>
</gene>
<sequence>MTRYLWQCTFLLLLAGQANAQETFIFPNFNRNAALANPAMLSLDSSTSFTAAGRKQWTGINDAPQAISFTGSTFIKGPGLSAGIAVEHKSVAVNKYSGIGFMLSKTVKLSKTEYLSLGFYGGADNFSANYTGLGGGDPALAQKQQINQWRGIVGAGLLLHGERFYFGASMPRIPLKDYKDVPDESNGYLTAGVLLPLNEQFSVAPNLTWNVLNKSRALDAGAMLYVQEIFGVGATYRSTGEINAALQYSFQRTLQIGYSYIFAVGNSQNISRFSGGSHEIFLNYRINNIALPFKWW</sequence>
<feature type="chain" id="PRO_5012161645" evidence="1">
    <location>
        <begin position="21"/>
        <end position="296"/>
    </location>
</feature>
<dbReference type="RefSeq" id="WP_074241529.1">
    <property type="nucleotide sequence ID" value="NZ_FSRA01000002.1"/>
</dbReference>
<dbReference type="EMBL" id="FSRA01000002">
    <property type="protein sequence ID" value="SIO45274.1"/>
    <property type="molecule type" value="Genomic_DNA"/>
</dbReference>
<protein>
    <submittedName>
        <fullName evidence="2">Type IX secretion system membrane protein, PorP/SprF family</fullName>
    </submittedName>
</protein>